<feature type="compositionally biased region" description="Low complexity" evidence="1">
    <location>
        <begin position="28"/>
        <end position="41"/>
    </location>
</feature>
<dbReference type="SUPFAM" id="SSF49503">
    <property type="entry name" value="Cupredoxins"/>
    <property type="match status" value="1"/>
</dbReference>
<feature type="compositionally biased region" description="Low complexity" evidence="1">
    <location>
        <begin position="92"/>
        <end position="127"/>
    </location>
</feature>
<organism evidence="3 4">
    <name type="scientific">Actinomadura montaniterrae</name>
    <dbReference type="NCBI Taxonomy" id="1803903"/>
    <lineage>
        <taxon>Bacteria</taxon>
        <taxon>Bacillati</taxon>
        <taxon>Actinomycetota</taxon>
        <taxon>Actinomycetes</taxon>
        <taxon>Streptosporangiales</taxon>
        <taxon>Thermomonosporaceae</taxon>
        <taxon>Actinomadura</taxon>
    </lineage>
</organism>
<comment type="caution">
    <text evidence="3">The sequence shown here is derived from an EMBL/GenBank/DDBJ whole genome shotgun (WGS) entry which is preliminary data.</text>
</comment>
<feature type="compositionally biased region" description="Gly residues" evidence="1">
    <location>
        <begin position="42"/>
        <end position="57"/>
    </location>
</feature>
<dbReference type="InterPro" id="IPR008972">
    <property type="entry name" value="Cupredoxin"/>
</dbReference>
<feature type="compositionally biased region" description="Low complexity" evidence="1">
    <location>
        <begin position="267"/>
        <end position="278"/>
    </location>
</feature>
<reference evidence="3 4" key="1">
    <citation type="submission" date="2019-09" db="EMBL/GenBank/DDBJ databases">
        <title>Actinomadura physcomitrii sp. nov., a novel actinomycete isolated from moss [Physcomitrium sphaericum (Ludw) Fuernr].</title>
        <authorList>
            <person name="Liu C."/>
            <person name="Zhuang X."/>
        </authorList>
    </citation>
    <scope>NUCLEOTIDE SEQUENCE [LARGE SCALE GENOMIC DNA]</scope>
    <source>
        <strain evidence="3 4">CYP1-1B</strain>
    </source>
</reference>
<sequence length="284" mass="27068">MNKSTISTTAGAVVLAAGALLPVSTAHATTAPEPGAPATTDPGGGNPGGETPGGGDTGAPDTGAPDTGNPTDNGSPTDGGSPTDSVSPTDNGSPTAPGSPTTPGSPTAPGATTPAPGGGAPANPKATTVTVTEKEYSLKLSQTTFKAGPYIFIAKNAGTMQHALAISGPGITNAKVTPGISPGQQAKLNLSLQPGTYKLWCPIDDHRALGMQTKITVPGSGGVVPPGGPAQSPTASPTESPTGSPTESPGSPTESPGSPTESPPESPTGAPTGTPTGSGAPGGY</sequence>
<evidence type="ECO:0000313" key="4">
    <source>
        <dbReference type="Proteomes" id="UP000483004"/>
    </source>
</evidence>
<name>A0A6L3W167_9ACTN</name>
<dbReference type="RefSeq" id="WP_151541395.1">
    <property type="nucleotide sequence ID" value="NZ_WBMR01000049.1"/>
</dbReference>
<feature type="signal peptide" evidence="2">
    <location>
        <begin position="1"/>
        <end position="28"/>
    </location>
</feature>
<dbReference type="OrthoDB" id="7431902at2"/>
<dbReference type="AlphaFoldDB" id="A0A6L3W167"/>
<gene>
    <name evidence="3" type="ORF">F9B16_18800</name>
</gene>
<feature type="compositionally biased region" description="Polar residues" evidence="1">
    <location>
        <begin position="69"/>
        <end position="91"/>
    </location>
</feature>
<feature type="compositionally biased region" description="Low complexity" evidence="1">
    <location>
        <begin position="232"/>
        <end position="260"/>
    </location>
</feature>
<dbReference type="Gene3D" id="2.60.40.420">
    <property type="entry name" value="Cupredoxins - blue copper proteins"/>
    <property type="match status" value="1"/>
</dbReference>
<evidence type="ECO:0000256" key="2">
    <source>
        <dbReference type="SAM" id="SignalP"/>
    </source>
</evidence>
<feature type="compositionally biased region" description="Low complexity" evidence="1">
    <location>
        <begin position="58"/>
        <end position="68"/>
    </location>
</feature>
<feature type="region of interest" description="Disordered" evidence="1">
    <location>
        <begin position="215"/>
        <end position="284"/>
    </location>
</feature>
<dbReference type="Proteomes" id="UP000483004">
    <property type="component" value="Unassembled WGS sequence"/>
</dbReference>
<accession>A0A6L3W167</accession>
<feature type="region of interest" description="Disordered" evidence="1">
    <location>
        <begin position="26"/>
        <end position="127"/>
    </location>
</feature>
<dbReference type="EMBL" id="WBMR01000049">
    <property type="protein sequence ID" value="KAB2379949.1"/>
    <property type="molecule type" value="Genomic_DNA"/>
</dbReference>
<evidence type="ECO:0000313" key="3">
    <source>
        <dbReference type="EMBL" id="KAB2379949.1"/>
    </source>
</evidence>
<keyword evidence="2" id="KW-0732">Signal</keyword>
<protein>
    <recommendedName>
        <fullName evidence="5">Copper-binding protein</fullName>
    </recommendedName>
</protein>
<keyword evidence="4" id="KW-1185">Reference proteome</keyword>
<proteinExistence type="predicted"/>
<evidence type="ECO:0008006" key="5">
    <source>
        <dbReference type="Google" id="ProtNLM"/>
    </source>
</evidence>
<feature type="chain" id="PRO_5027022891" description="Copper-binding protein" evidence="2">
    <location>
        <begin position="29"/>
        <end position="284"/>
    </location>
</feature>
<evidence type="ECO:0000256" key="1">
    <source>
        <dbReference type="SAM" id="MobiDB-lite"/>
    </source>
</evidence>